<dbReference type="EC" id="1.4.3.5" evidence="2"/>
<accession>A0ABU5DWV2</accession>
<reference evidence="2 3" key="1">
    <citation type="journal article" date="2013" name="Antonie Van Leeuwenhoek">
        <title>Dongia rigui sp. nov., isolated from freshwater of a large wetland in Korea.</title>
        <authorList>
            <person name="Baik K.S."/>
            <person name="Hwang Y.M."/>
            <person name="Choi J.S."/>
            <person name="Kwon J."/>
            <person name="Seong C.N."/>
        </authorList>
    </citation>
    <scope>NUCLEOTIDE SEQUENCE [LARGE SCALE GENOMIC DNA]</scope>
    <source>
        <strain evidence="2 3">04SU4-P</strain>
    </source>
</reference>
<evidence type="ECO:0000313" key="3">
    <source>
        <dbReference type="Proteomes" id="UP001271769"/>
    </source>
</evidence>
<dbReference type="EMBL" id="JAXCLX010000001">
    <property type="protein sequence ID" value="MDY0871414.1"/>
    <property type="molecule type" value="Genomic_DNA"/>
</dbReference>
<sequence length="167" mass="17650">MIIDPSLLALLAGPIAISIASRDAGLRPSVVHAYGCRVVGDGQRLRLFVLRDEARQLLADIAANGEVATVYSDVRSFRSLQIKGSDAVIEPFDAEDAAAHVKHHRITAAELVALGYAAPLAHGYFSAPNKSDLVAVAFTPHDIFQQTPGPGAGDRLTAAKNTDGGRR</sequence>
<keyword evidence="3" id="KW-1185">Reference proteome</keyword>
<dbReference type="GO" id="GO:0004733">
    <property type="term" value="F:pyridoxamine phosphate oxidase activity"/>
    <property type="evidence" value="ECO:0007669"/>
    <property type="project" value="UniProtKB-EC"/>
</dbReference>
<dbReference type="EC" id="1.-.-.-" evidence="2"/>
<feature type="region of interest" description="Disordered" evidence="1">
    <location>
        <begin position="145"/>
        <end position="167"/>
    </location>
</feature>
<protein>
    <submittedName>
        <fullName evidence="2">Pyridoxamine 5'-phosphate oxidase family protein</fullName>
        <ecNumber evidence="2">1.-.-.-</ecNumber>
        <ecNumber evidence="2">1.4.3.5</ecNumber>
    </submittedName>
</protein>
<dbReference type="SUPFAM" id="SSF50475">
    <property type="entry name" value="FMN-binding split barrel"/>
    <property type="match status" value="1"/>
</dbReference>
<proteinExistence type="predicted"/>
<dbReference type="Gene3D" id="2.30.110.10">
    <property type="entry name" value="Electron Transport, Fmn-binding Protein, Chain A"/>
    <property type="match status" value="1"/>
</dbReference>
<name>A0ABU5DWV2_9PROT</name>
<dbReference type="InterPro" id="IPR012349">
    <property type="entry name" value="Split_barrel_FMN-bd"/>
</dbReference>
<keyword evidence="2" id="KW-0560">Oxidoreductase</keyword>
<evidence type="ECO:0000256" key="1">
    <source>
        <dbReference type="SAM" id="MobiDB-lite"/>
    </source>
</evidence>
<dbReference type="RefSeq" id="WP_320499844.1">
    <property type="nucleotide sequence ID" value="NZ_JAXCLX010000001.1"/>
</dbReference>
<gene>
    <name evidence="2" type="ORF">SMD31_05755</name>
</gene>
<dbReference type="Proteomes" id="UP001271769">
    <property type="component" value="Unassembled WGS sequence"/>
</dbReference>
<evidence type="ECO:0000313" key="2">
    <source>
        <dbReference type="EMBL" id="MDY0871414.1"/>
    </source>
</evidence>
<organism evidence="2 3">
    <name type="scientific">Dongia rigui</name>
    <dbReference type="NCBI Taxonomy" id="940149"/>
    <lineage>
        <taxon>Bacteria</taxon>
        <taxon>Pseudomonadati</taxon>
        <taxon>Pseudomonadota</taxon>
        <taxon>Alphaproteobacteria</taxon>
        <taxon>Rhodospirillales</taxon>
        <taxon>Dongiaceae</taxon>
        <taxon>Dongia</taxon>
    </lineage>
</organism>
<comment type="caution">
    <text evidence="2">The sequence shown here is derived from an EMBL/GenBank/DDBJ whole genome shotgun (WGS) entry which is preliminary data.</text>
</comment>